<proteinExistence type="predicted"/>
<name>A0A520KW33_9EURY</name>
<accession>A0A520KW33</accession>
<dbReference type="PROSITE" id="PS00455">
    <property type="entry name" value="AMP_BINDING"/>
    <property type="match status" value="1"/>
</dbReference>
<reference evidence="3 4" key="1">
    <citation type="journal article" date="2019" name="Nat. Microbiol.">
        <title>Wide diversity of methane and short-chain alkane metabolisms in uncultured archaea.</title>
        <authorList>
            <person name="Borrel G."/>
            <person name="Adam P.S."/>
            <person name="McKay L.J."/>
            <person name="Chen L.X."/>
            <person name="Sierra-Garcia I.N."/>
            <person name="Sieber C.M."/>
            <person name="Letourneur Q."/>
            <person name="Ghozlane A."/>
            <person name="Andersen G.L."/>
            <person name="Li W.J."/>
            <person name="Hallam S.J."/>
            <person name="Muyzer G."/>
            <person name="de Oliveira V.M."/>
            <person name="Inskeep W.P."/>
            <person name="Banfield J.F."/>
            <person name="Gribaldo S."/>
        </authorList>
    </citation>
    <scope>NUCLEOTIDE SEQUENCE [LARGE SCALE GENOMIC DNA]</scope>
    <source>
        <strain evidence="3">NM1b</strain>
    </source>
</reference>
<dbReference type="InterPro" id="IPR050237">
    <property type="entry name" value="ATP-dep_AMP-bd_enzyme"/>
</dbReference>
<evidence type="ECO:0000259" key="2">
    <source>
        <dbReference type="Pfam" id="PF13193"/>
    </source>
</evidence>
<dbReference type="InterPro" id="IPR042099">
    <property type="entry name" value="ANL_N_sf"/>
</dbReference>
<sequence>MELEEKYLEKPWLREHDLMTYPDTLEPYPEMSYTEYHLDEPASKYPNSLALVQFDYEMTYKELKEHVDRFATALTDLGVKKGDVVATVLQTSIQNIIADMAVPRIGAIHTPGSIIDSVDGYVDKWTRANVKTVICVHTNVKERDTIDKVEEAAKQTNVENIIVTHTKDYSKNPPSHPKEEGAVWFTDLIEKYPPNPPKVDIDPKKDVAILFFTGGTTGVPKGCMITHHQYIAQTESVFQSFFPKWLSAPMEGLLRVLMPLPQFHVYGHGETVLMLRQGYTILLVTDPRDTKEWVRMAKKYHPFINIGAPTQYMKVLKEAGATNLGMITISGSMALAPETHKASEKKTGSIMGEGYGLSEFAPVTHVPSVASMLLPVLGDMETIGKVMHIGKKMMELPGVLPLGHMGATLIGPDNLGRILNMTVAFASRNIITTSSGRKKEFMGSIGTSMIDLKMKIIDEDTGETIPMEKAVKEGKRGEMCLDAPWKMLGYWPDAGSGFDEEGYVHTGDVVKLDEWGRTYIVDRTKDMVNVSGYKVYTREMDDLLYEIPGIDEVATVGIPDPDRPGSERIKVFVVPLPEYRGKIKEEDVIKFLRGRVPPYAVPKSVEIRDELPRTVTEKIFKKQLREEEIEKMKKEGILK</sequence>
<dbReference type="SUPFAM" id="SSF56801">
    <property type="entry name" value="Acetyl-CoA synthetase-like"/>
    <property type="match status" value="1"/>
</dbReference>
<dbReference type="InterPro" id="IPR000873">
    <property type="entry name" value="AMP-dep_synth/lig_dom"/>
</dbReference>
<dbReference type="GO" id="GO:0016878">
    <property type="term" value="F:acid-thiol ligase activity"/>
    <property type="evidence" value="ECO:0007669"/>
    <property type="project" value="UniProtKB-ARBA"/>
</dbReference>
<feature type="domain" description="AMP-dependent synthetase/ligase" evidence="1">
    <location>
        <begin position="39"/>
        <end position="373"/>
    </location>
</feature>
<evidence type="ECO:0000313" key="3">
    <source>
        <dbReference type="EMBL" id="RZN68673.1"/>
    </source>
</evidence>
<dbReference type="AlphaFoldDB" id="A0A520KW33"/>
<organism evidence="3 4">
    <name type="scientific">Candidatus Methanolliviera hydrocarbonicum</name>
    <dbReference type="NCBI Taxonomy" id="2491085"/>
    <lineage>
        <taxon>Archaea</taxon>
        <taxon>Methanobacteriati</taxon>
        <taxon>Methanobacteriota</taxon>
        <taxon>Candidatus Methanoliparia</taxon>
        <taxon>Candidatus Methanoliparales</taxon>
        <taxon>Candidatus Methanollivieraceae</taxon>
        <taxon>Candidatus Methanolliviera</taxon>
    </lineage>
</organism>
<protein>
    <submittedName>
        <fullName evidence="3">AMP-dependent synthetase</fullName>
    </submittedName>
</protein>
<dbReference type="Proteomes" id="UP000320766">
    <property type="component" value="Unassembled WGS sequence"/>
</dbReference>
<dbReference type="InterPro" id="IPR025110">
    <property type="entry name" value="AMP-bd_C"/>
</dbReference>
<dbReference type="InterPro" id="IPR045851">
    <property type="entry name" value="AMP-bd_C_sf"/>
</dbReference>
<dbReference type="EMBL" id="RXIL01000099">
    <property type="protein sequence ID" value="RZN68673.1"/>
    <property type="molecule type" value="Genomic_DNA"/>
</dbReference>
<dbReference type="Gene3D" id="3.30.300.30">
    <property type="match status" value="1"/>
</dbReference>
<dbReference type="Gene3D" id="3.40.50.12780">
    <property type="entry name" value="N-terminal domain of ligase-like"/>
    <property type="match status" value="2"/>
</dbReference>
<feature type="domain" description="AMP-binding enzyme C-terminal" evidence="2">
    <location>
        <begin position="539"/>
        <end position="618"/>
    </location>
</feature>
<dbReference type="PANTHER" id="PTHR43767:SF1">
    <property type="entry name" value="NONRIBOSOMAL PEPTIDE SYNTHASE PES1 (EUROFUNG)-RELATED"/>
    <property type="match status" value="1"/>
</dbReference>
<dbReference type="Pfam" id="PF00501">
    <property type="entry name" value="AMP-binding"/>
    <property type="match status" value="1"/>
</dbReference>
<comment type="caution">
    <text evidence="3">The sequence shown here is derived from an EMBL/GenBank/DDBJ whole genome shotgun (WGS) entry which is preliminary data.</text>
</comment>
<gene>
    <name evidence="3" type="ORF">EF807_05480</name>
</gene>
<evidence type="ECO:0000259" key="1">
    <source>
        <dbReference type="Pfam" id="PF00501"/>
    </source>
</evidence>
<dbReference type="InterPro" id="IPR020845">
    <property type="entry name" value="AMP-binding_CS"/>
</dbReference>
<dbReference type="PANTHER" id="PTHR43767">
    <property type="entry name" value="LONG-CHAIN-FATTY-ACID--COA LIGASE"/>
    <property type="match status" value="1"/>
</dbReference>
<evidence type="ECO:0000313" key="4">
    <source>
        <dbReference type="Proteomes" id="UP000320766"/>
    </source>
</evidence>
<dbReference type="Pfam" id="PF13193">
    <property type="entry name" value="AMP-binding_C"/>
    <property type="match status" value="1"/>
</dbReference>